<keyword evidence="3" id="KW-1185">Reference proteome</keyword>
<dbReference type="Proteomes" id="UP001472677">
    <property type="component" value="Unassembled WGS sequence"/>
</dbReference>
<comment type="caution">
    <text evidence="2">The sequence shown here is derived from an EMBL/GenBank/DDBJ whole genome shotgun (WGS) entry which is preliminary data.</text>
</comment>
<accession>A0ABR2CD28</accession>
<feature type="compositionally biased region" description="Basic and acidic residues" evidence="1">
    <location>
        <begin position="228"/>
        <end position="237"/>
    </location>
</feature>
<evidence type="ECO:0000256" key="1">
    <source>
        <dbReference type="SAM" id="MobiDB-lite"/>
    </source>
</evidence>
<feature type="region of interest" description="Disordered" evidence="1">
    <location>
        <begin position="1"/>
        <end position="55"/>
    </location>
</feature>
<sequence>MENPNPTVDGLQLHSTTISGRPPDEGLLPDRCLPPAGDSLLTLEHTDSGSELRDRTAKDSSMAICSAKFPCTTLEGQATNSDKEHSAGGDQFVFPPVMERPASPTPLESQRVVKRGKIDGFPNGHMAHVSDLESSVTLMETEDECGMAGKESVGNCNASYAAAVQGTSNMGAGNSRGLLGEDILVSEEDVLIDRSRVVPSIKFSERIHALIDARMGTTGVHNAGTEVNNEKVTDSSKDSAPFGPWMVASHKNRRPRKEIGKRRDDGGEHGPSKSSKFHVLQDLDEEIDLEQRVEPGSASSTVAGSSNERRASLEHNQEGQDLRMHAGGDIVNASGGKSKRKTDVSSKGLRIQKRSEFKIPTKPTLAEWMSLVPEKPVRSSVRDVSPTTQLDPGLEPPIVKQSVTGSSLSLVSDPVIDSSLATDCDMHVLPNGSWCTNQSSLQNLAVSYFRGLFSAPPDSLPLFPIVGHFQRLSYLDAQNLVAPDWAQFSSILPPSLVLRIATIKPPFESDLEGVPGWRWDPLHSFLVRSAYSSLTGAAHAADSEDKGWSLIGKFKVLGKDRTDCEDGSCPLKVGLHAMPMGLSA</sequence>
<reference evidence="2 3" key="1">
    <citation type="journal article" date="2024" name="G3 (Bethesda)">
        <title>Genome assembly of Hibiscus sabdariffa L. provides insights into metabolisms of medicinal natural products.</title>
        <authorList>
            <person name="Kim T."/>
        </authorList>
    </citation>
    <scope>NUCLEOTIDE SEQUENCE [LARGE SCALE GENOMIC DNA]</scope>
    <source>
        <strain evidence="2">TK-2024</strain>
        <tissue evidence="2">Old leaves</tissue>
    </source>
</reference>
<feature type="compositionally biased region" description="Basic and acidic residues" evidence="1">
    <location>
        <begin position="257"/>
        <end position="271"/>
    </location>
</feature>
<evidence type="ECO:0000313" key="3">
    <source>
        <dbReference type="Proteomes" id="UP001472677"/>
    </source>
</evidence>
<organism evidence="2 3">
    <name type="scientific">Hibiscus sabdariffa</name>
    <name type="common">roselle</name>
    <dbReference type="NCBI Taxonomy" id="183260"/>
    <lineage>
        <taxon>Eukaryota</taxon>
        <taxon>Viridiplantae</taxon>
        <taxon>Streptophyta</taxon>
        <taxon>Embryophyta</taxon>
        <taxon>Tracheophyta</taxon>
        <taxon>Spermatophyta</taxon>
        <taxon>Magnoliopsida</taxon>
        <taxon>eudicotyledons</taxon>
        <taxon>Gunneridae</taxon>
        <taxon>Pentapetalae</taxon>
        <taxon>rosids</taxon>
        <taxon>malvids</taxon>
        <taxon>Malvales</taxon>
        <taxon>Malvaceae</taxon>
        <taxon>Malvoideae</taxon>
        <taxon>Hibiscus</taxon>
    </lineage>
</organism>
<evidence type="ECO:0000313" key="2">
    <source>
        <dbReference type="EMBL" id="KAK8517120.1"/>
    </source>
</evidence>
<feature type="compositionally biased region" description="Polar residues" evidence="1">
    <location>
        <begin position="297"/>
        <end position="306"/>
    </location>
</feature>
<dbReference type="EMBL" id="JBBPBM010000056">
    <property type="protein sequence ID" value="KAK8517120.1"/>
    <property type="molecule type" value="Genomic_DNA"/>
</dbReference>
<feature type="region of interest" description="Disordered" evidence="1">
    <location>
        <begin position="219"/>
        <end position="349"/>
    </location>
</feature>
<name>A0ABR2CD28_9ROSI</name>
<feature type="compositionally biased region" description="Basic and acidic residues" evidence="1">
    <location>
        <begin position="44"/>
        <end position="55"/>
    </location>
</feature>
<protein>
    <submittedName>
        <fullName evidence="2">Uncharacterized protein</fullName>
    </submittedName>
</protein>
<feature type="compositionally biased region" description="Basic and acidic residues" evidence="1">
    <location>
        <begin position="307"/>
        <end position="326"/>
    </location>
</feature>
<gene>
    <name evidence="2" type="ORF">V6N12_032317</name>
</gene>
<proteinExistence type="predicted"/>